<gene>
    <name evidence="8" type="ORF">EL26_04040</name>
</gene>
<dbReference type="FunFam" id="3.90.76.10:FF:000001">
    <property type="entry name" value="Oligopeptide ABC transporter substrate-binding protein"/>
    <property type="match status" value="1"/>
</dbReference>
<feature type="domain" description="Solute-binding protein family 5" evidence="7">
    <location>
        <begin position="84"/>
        <end position="466"/>
    </location>
</feature>
<evidence type="ECO:0000256" key="6">
    <source>
        <dbReference type="SAM" id="SignalP"/>
    </source>
</evidence>
<name>A0A074MG67_9BACL</name>
<dbReference type="Pfam" id="PF00496">
    <property type="entry name" value="SBP_bac_5"/>
    <property type="match status" value="1"/>
</dbReference>
<keyword evidence="4 6" id="KW-0732">Signal</keyword>
<dbReference type="RefSeq" id="WP_038084647.1">
    <property type="nucleotide sequence ID" value="NZ_JMIR01000003.1"/>
</dbReference>
<dbReference type="PANTHER" id="PTHR30290:SF10">
    <property type="entry name" value="PERIPLASMIC OLIGOPEPTIDE-BINDING PROTEIN-RELATED"/>
    <property type="match status" value="1"/>
</dbReference>
<dbReference type="SUPFAM" id="SSF53850">
    <property type="entry name" value="Periplasmic binding protein-like II"/>
    <property type="match status" value="1"/>
</dbReference>
<dbReference type="InterPro" id="IPR039424">
    <property type="entry name" value="SBP_5"/>
</dbReference>
<feature type="chain" id="PRO_5039009509" evidence="6">
    <location>
        <begin position="23"/>
        <end position="547"/>
    </location>
</feature>
<dbReference type="InterPro" id="IPR000914">
    <property type="entry name" value="SBP_5_dom"/>
</dbReference>
<dbReference type="OrthoDB" id="48318at2"/>
<keyword evidence="3" id="KW-0813">Transport</keyword>
<comment type="caution">
    <text evidence="8">The sequence shown here is derived from an EMBL/GenBank/DDBJ whole genome shotgun (WGS) entry which is preliminary data.</text>
</comment>
<comment type="similarity">
    <text evidence="2">Belongs to the bacterial solute-binding protein 5 family.</text>
</comment>
<dbReference type="AlphaFoldDB" id="A0A074MG67"/>
<dbReference type="InterPro" id="IPR030678">
    <property type="entry name" value="Peptide/Ni-bd"/>
</dbReference>
<dbReference type="PROSITE" id="PS01040">
    <property type="entry name" value="SBP_BACTERIAL_5"/>
    <property type="match status" value="1"/>
</dbReference>
<dbReference type="PROSITE" id="PS51257">
    <property type="entry name" value="PROKAR_LIPOPROTEIN"/>
    <property type="match status" value="1"/>
</dbReference>
<dbReference type="FunFam" id="3.10.105.10:FF:000001">
    <property type="entry name" value="Oligopeptide ABC transporter, oligopeptide-binding protein"/>
    <property type="match status" value="1"/>
</dbReference>
<evidence type="ECO:0000256" key="2">
    <source>
        <dbReference type="ARBA" id="ARBA00005695"/>
    </source>
</evidence>
<comment type="subcellular location">
    <subcellularLocation>
        <location evidence="1">Cell membrane</location>
        <topology evidence="1">Lipid-anchor</topology>
    </subcellularLocation>
</comment>
<dbReference type="Proteomes" id="UP000027931">
    <property type="component" value="Unassembled WGS sequence"/>
</dbReference>
<dbReference type="GO" id="GO:0043190">
    <property type="term" value="C:ATP-binding cassette (ABC) transporter complex"/>
    <property type="evidence" value="ECO:0007669"/>
    <property type="project" value="InterPro"/>
</dbReference>
<evidence type="ECO:0000256" key="5">
    <source>
        <dbReference type="ARBA" id="ARBA00022856"/>
    </source>
</evidence>
<dbReference type="Gene3D" id="3.10.105.10">
    <property type="entry name" value="Dipeptide-binding Protein, Domain 3"/>
    <property type="match status" value="1"/>
</dbReference>
<feature type="signal peptide" evidence="6">
    <location>
        <begin position="1"/>
        <end position="22"/>
    </location>
</feature>
<organism evidence="8 9">
    <name type="scientific">Tumebacillus flagellatus</name>
    <dbReference type="NCBI Taxonomy" id="1157490"/>
    <lineage>
        <taxon>Bacteria</taxon>
        <taxon>Bacillati</taxon>
        <taxon>Bacillota</taxon>
        <taxon>Bacilli</taxon>
        <taxon>Bacillales</taxon>
        <taxon>Alicyclobacillaceae</taxon>
        <taxon>Tumebacillus</taxon>
    </lineage>
</organism>
<proteinExistence type="inferred from homology"/>
<dbReference type="PIRSF" id="PIRSF002741">
    <property type="entry name" value="MppA"/>
    <property type="match status" value="1"/>
</dbReference>
<evidence type="ECO:0000313" key="9">
    <source>
        <dbReference type="Proteomes" id="UP000027931"/>
    </source>
</evidence>
<evidence type="ECO:0000313" key="8">
    <source>
        <dbReference type="EMBL" id="KEO84697.1"/>
    </source>
</evidence>
<accession>A0A074MG67</accession>
<dbReference type="GO" id="GO:0015833">
    <property type="term" value="P:peptide transport"/>
    <property type="evidence" value="ECO:0007669"/>
    <property type="project" value="UniProtKB-KW"/>
</dbReference>
<protein>
    <submittedName>
        <fullName evidence="8">Peptide ABC transporter substrate-binding protein</fullName>
    </submittedName>
</protein>
<dbReference type="PANTHER" id="PTHR30290">
    <property type="entry name" value="PERIPLASMIC BINDING COMPONENT OF ABC TRANSPORTER"/>
    <property type="match status" value="1"/>
</dbReference>
<reference evidence="8 9" key="1">
    <citation type="journal article" date="2013" name="Int. J. Syst. Evol. Microbiol.">
        <title>Tumebacillus flagellatus sp. nov., an alpha-amylase/pullulanase-producing bacterium isolated from cassava wastewater.</title>
        <authorList>
            <person name="Wang Q."/>
            <person name="Xie N."/>
            <person name="Qin Y."/>
            <person name="Shen N."/>
            <person name="Zhu J."/>
            <person name="Mi H."/>
            <person name="Huang R."/>
        </authorList>
    </citation>
    <scope>NUCLEOTIDE SEQUENCE [LARGE SCALE GENOMIC DNA]</scope>
    <source>
        <strain evidence="8 9">GST4</strain>
    </source>
</reference>
<dbReference type="InterPro" id="IPR023765">
    <property type="entry name" value="SBP_5_CS"/>
</dbReference>
<dbReference type="GO" id="GO:0030288">
    <property type="term" value="C:outer membrane-bounded periplasmic space"/>
    <property type="evidence" value="ECO:0007669"/>
    <property type="project" value="UniProtKB-ARBA"/>
</dbReference>
<keyword evidence="5" id="KW-0653">Protein transport</keyword>
<dbReference type="GO" id="GO:1904680">
    <property type="term" value="F:peptide transmembrane transporter activity"/>
    <property type="evidence" value="ECO:0007669"/>
    <property type="project" value="TreeGrafter"/>
</dbReference>
<evidence type="ECO:0000256" key="3">
    <source>
        <dbReference type="ARBA" id="ARBA00022448"/>
    </source>
</evidence>
<evidence type="ECO:0000256" key="4">
    <source>
        <dbReference type="ARBA" id="ARBA00022729"/>
    </source>
</evidence>
<dbReference type="STRING" id="1157490.EL26_04040"/>
<sequence length="547" mass="61102">MKANKWLGIGIAVTMFSTVALVGCGSDNSSDSKSSSSNDAQEINLAIAGEPSTLDSSKTTDSNSNLVIGNVGEGLTRIDKDGKAQPGVAKSWDISADGLTYTFHLRDDAKWSDGSNVTAQDFEYAWKRTLDPKTAAQYSFMVAWIKGGAEYNSGKGSVDQVAVHAKDDKTLEVTLASPRPYFLAQTAFPIFFPQKKDFVEKQGDKYGSDADKVLYNGPFKVVEWNHEQDIKIEKNENYWDKDNVKLASATWQIIKDSSAAENLYESGQLDRFTIVRDQVERYKDKPEYSVVPELTNAYIQFNEQNKALANVKVRQALTFAIDAKQYVDVILANGSQPAQGFVPTGVSDGNGGDFRKDNGDVVKRDENKAKAKDLLAEGLKEAGLSSFPALKLLSDDSDTAKKSSEFLKEQWRQNLGIDVQIESVPSKLRFQRQHNHDYDLVMSLWGADYNDPMTFLDMYTSDSPFNDVVYKNPKYDELIKNANNEPDAKKRMQYLYDAEKLLMQDMVVGPVYFRATPMVLKGYVKGWQNNVSAPTYDLKHVYVEGKN</sequence>
<evidence type="ECO:0000256" key="1">
    <source>
        <dbReference type="ARBA" id="ARBA00004193"/>
    </source>
</evidence>
<evidence type="ECO:0000259" key="7">
    <source>
        <dbReference type="Pfam" id="PF00496"/>
    </source>
</evidence>
<dbReference type="eggNOG" id="COG4166">
    <property type="taxonomic scope" value="Bacteria"/>
</dbReference>
<keyword evidence="5" id="KW-0571">Peptide transport</keyword>
<dbReference type="Gene3D" id="3.90.76.10">
    <property type="entry name" value="Dipeptide-binding Protein, Domain 1"/>
    <property type="match status" value="1"/>
</dbReference>
<dbReference type="Gene3D" id="3.40.190.10">
    <property type="entry name" value="Periplasmic binding protein-like II"/>
    <property type="match status" value="1"/>
</dbReference>
<keyword evidence="9" id="KW-1185">Reference proteome</keyword>
<dbReference type="EMBL" id="JMIR01000003">
    <property type="protein sequence ID" value="KEO84697.1"/>
    <property type="molecule type" value="Genomic_DNA"/>
</dbReference>
<dbReference type="CDD" id="cd08504">
    <property type="entry name" value="PBP2_OppA"/>
    <property type="match status" value="1"/>
</dbReference>